<dbReference type="Proteomes" id="UP000192738">
    <property type="component" value="Unassembled WGS sequence"/>
</dbReference>
<keyword evidence="2" id="KW-1185">Reference proteome</keyword>
<protein>
    <submittedName>
        <fullName evidence="1">Uncharacterized protein</fullName>
    </submittedName>
</protein>
<name>A0A1W2CSQ5_9FIRM</name>
<dbReference type="AlphaFoldDB" id="A0A1W2CSQ5"/>
<evidence type="ECO:0000313" key="2">
    <source>
        <dbReference type="Proteomes" id="UP000192738"/>
    </source>
</evidence>
<proteinExistence type="predicted"/>
<organism evidence="1 2">
    <name type="scientific">Sporomusa malonica</name>
    <dbReference type="NCBI Taxonomy" id="112901"/>
    <lineage>
        <taxon>Bacteria</taxon>
        <taxon>Bacillati</taxon>
        <taxon>Bacillota</taxon>
        <taxon>Negativicutes</taxon>
        <taxon>Selenomonadales</taxon>
        <taxon>Sporomusaceae</taxon>
        <taxon>Sporomusa</taxon>
    </lineage>
</organism>
<reference evidence="1 2" key="1">
    <citation type="submission" date="2017-04" db="EMBL/GenBank/DDBJ databases">
        <authorList>
            <person name="Afonso C.L."/>
            <person name="Miller P.J."/>
            <person name="Scott M.A."/>
            <person name="Spackman E."/>
            <person name="Goraichik I."/>
            <person name="Dimitrov K.M."/>
            <person name="Suarez D.L."/>
            <person name="Swayne D.E."/>
        </authorList>
    </citation>
    <scope>NUCLEOTIDE SEQUENCE [LARGE SCALE GENOMIC DNA]</scope>
    <source>
        <strain evidence="1 2">DSM 5090</strain>
    </source>
</reference>
<accession>A0A1W2CSQ5</accession>
<sequence>MSFKDAIYFILKGLRKTLQIEIDDWFEFLGGENSMTKQAFSQLRQKIKPDAFIQLNDRYVT</sequence>
<dbReference type="STRING" id="112901.SAMN04488500_111126"/>
<gene>
    <name evidence="1" type="ORF">SAMN04488500_111126</name>
</gene>
<dbReference type="EMBL" id="FWXI01000011">
    <property type="protein sequence ID" value="SMC88277.1"/>
    <property type="molecule type" value="Genomic_DNA"/>
</dbReference>
<evidence type="ECO:0000313" key="1">
    <source>
        <dbReference type="EMBL" id="SMC88277.1"/>
    </source>
</evidence>